<gene>
    <name evidence="1" type="ORF">J5X75_04215</name>
</gene>
<comment type="caution">
    <text evidence="1">The sequence shown here is derived from an EMBL/GenBank/DDBJ whole genome shotgun (WGS) entry which is preliminary data.</text>
</comment>
<name>A0ABS3UD68_9ACTN</name>
<organism evidence="1 2">
    <name type="scientific">Actinoplanes flavus</name>
    <dbReference type="NCBI Taxonomy" id="2820290"/>
    <lineage>
        <taxon>Bacteria</taxon>
        <taxon>Bacillati</taxon>
        <taxon>Actinomycetota</taxon>
        <taxon>Actinomycetes</taxon>
        <taxon>Micromonosporales</taxon>
        <taxon>Micromonosporaceae</taxon>
        <taxon>Actinoplanes</taxon>
    </lineage>
</organism>
<reference evidence="1 2" key="1">
    <citation type="submission" date="2021-03" db="EMBL/GenBank/DDBJ databases">
        <title>Actinoplanes flavus sp. nov., a novel actinomycete isolated from Coconut Palm rhizosphere soil.</title>
        <authorList>
            <person name="Luo X."/>
        </authorList>
    </citation>
    <scope>NUCLEOTIDE SEQUENCE [LARGE SCALE GENOMIC DNA]</scope>
    <source>
        <strain evidence="1 2">NEAU-H7</strain>
    </source>
</reference>
<protein>
    <recommendedName>
        <fullName evidence="3">Transposase</fullName>
    </recommendedName>
</protein>
<sequence>MFLQLKAVMISNAVGKTDGRIIADSPASPSLHTLRSRLQRWEHAGRPTPESFTRILVPHDGPGLAGWDLRVSHGTVTTRAGNLEPNR</sequence>
<evidence type="ECO:0000313" key="1">
    <source>
        <dbReference type="EMBL" id="MBO3736724.1"/>
    </source>
</evidence>
<proteinExistence type="predicted"/>
<dbReference type="RefSeq" id="WP_208465938.1">
    <property type="nucleotide sequence ID" value="NZ_JAGFNS010000002.1"/>
</dbReference>
<keyword evidence="2" id="KW-1185">Reference proteome</keyword>
<dbReference type="EMBL" id="JAGFNS010000002">
    <property type="protein sequence ID" value="MBO3736724.1"/>
    <property type="molecule type" value="Genomic_DNA"/>
</dbReference>
<evidence type="ECO:0008006" key="3">
    <source>
        <dbReference type="Google" id="ProtNLM"/>
    </source>
</evidence>
<dbReference type="Proteomes" id="UP000679690">
    <property type="component" value="Unassembled WGS sequence"/>
</dbReference>
<accession>A0ABS3UD68</accession>
<evidence type="ECO:0000313" key="2">
    <source>
        <dbReference type="Proteomes" id="UP000679690"/>
    </source>
</evidence>